<evidence type="ECO:0000256" key="11">
    <source>
        <dbReference type="ARBA" id="ARBA00023237"/>
    </source>
</evidence>
<keyword evidence="9 13" id="KW-0798">TonB box</keyword>
<dbReference type="Proteomes" id="UP001403385">
    <property type="component" value="Unassembled WGS sequence"/>
</dbReference>
<dbReference type="RefSeq" id="WP_346823169.1">
    <property type="nucleotide sequence ID" value="NZ_JBDKWZ010000013.1"/>
</dbReference>
<dbReference type="PANTHER" id="PTHR32552">
    <property type="entry name" value="FERRICHROME IRON RECEPTOR-RELATED"/>
    <property type="match status" value="1"/>
</dbReference>
<gene>
    <name evidence="16" type="ORF">AAG747_20890</name>
</gene>
<dbReference type="Pfam" id="PF13715">
    <property type="entry name" value="CarbopepD_reg_2"/>
    <property type="match status" value="1"/>
</dbReference>
<evidence type="ECO:0000256" key="2">
    <source>
        <dbReference type="ARBA" id="ARBA00022448"/>
    </source>
</evidence>
<dbReference type="SUPFAM" id="SSF49464">
    <property type="entry name" value="Carboxypeptidase regulatory domain-like"/>
    <property type="match status" value="1"/>
</dbReference>
<keyword evidence="17" id="KW-1185">Reference proteome</keyword>
<comment type="similarity">
    <text evidence="12 13">Belongs to the TonB-dependent receptor family.</text>
</comment>
<dbReference type="Pfam" id="PF00593">
    <property type="entry name" value="TonB_dep_Rec_b-barrel"/>
    <property type="match status" value="1"/>
</dbReference>
<dbReference type="Gene3D" id="2.60.40.1120">
    <property type="entry name" value="Carboxypeptidase-like, regulatory domain"/>
    <property type="match status" value="1"/>
</dbReference>
<evidence type="ECO:0000256" key="6">
    <source>
        <dbReference type="ARBA" id="ARBA00022729"/>
    </source>
</evidence>
<dbReference type="InterPro" id="IPR012910">
    <property type="entry name" value="Plug_dom"/>
</dbReference>
<proteinExistence type="inferred from homology"/>
<name>A0AAW9S940_9BACT</name>
<evidence type="ECO:0000256" key="12">
    <source>
        <dbReference type="PROSITE-ProRule" id="PRU01360"/>
    </source>
</evidence>
<evidence type="ECO:0000256" key="7">
    <source>
        <dbReference type="ARBA" id="ARBA00023004"/>
    </source>
</evidence>
<evidence type="ECO:0000256" key="8">
    <source>
        <dbReference type="ARBA" id="ARBA00023065"/>
    </source>
</evidence>
<organism evidence="16 17">
    <name type="scientific">Rapidithrix thailandica</name>
    <dbReference type="NCBI Taxonomy" id="413964"/>
    <lineage>
        <taxon>Bacteria</taxon>
        <taxon>Pseudomonadati</taxon>
        <taxon>Bacteroidota</taxon>
        <taxon>Cytophagia</taxon>
        <taxon>Cytophagales</taxon>
        <taxon>Flammeovirgaceae</taxon>
        <taxon>Rapidithrix</taxon>
    </lineage>
</organism>
<evidence type="ECO:0000256" key="4">
    <source>
        <dbReference type="ARBA" id="ARBA00022496"/>
    </source>
</evidence>
<keyword evidence="3 12" id="KW-1134">Transmembrane beta strand</keyword>
<keyword evidence="2 12" id="KW-0813">Transport</keyword>
<feature type="domain" description="TonB-dependent receptor-like beta-barrel" evidence="14">
    <location>
        <begin position="550"/>
        <end position="943"/>
    </location>
</feature>
<reference evidence="16 17" key="1">
    <citation type="submission" date="2024-04" db="EMBL/GenBank/DDBJ databases">
        <title>Novel genus in family Flammeovirgaceae.</title>
        <authorList>
            <person name="Nguyen T.H."/>
            <person name="Vuong T.Q."/>
            <person name="Le H."/>
            <person name="Kim S.-G."/>
        </authorList>
    </citation>
    <scope>NUCLEOTIDE SEQUENCE [LARGE SCALE GENOMIC DNA]</scope>
    <source>
        <strain evidence="16 17">JCM 23209</strain>
    </source>
</reference>
<dbReference type="Pfam" id="PF07715">
    <property type="entry name" value="Plug"/>
    <property type="match status" value="1"/>
</dbReference>
<evidence type="ECO:0000259" key="15">
    <source>
        <dbReference type="Pfam" id="PF07715"/>
    </source>
</evidence>
<keyword evidence="4" id="KW-0410">Iron transport</keyword>
<comment type="subcellular location">
    <subcellularLocation>
        <location evidence="1 12">Cell outer membrane</location>
        <topology evidence="1 12">Multi-pass membrane protein</topology>
    </subcellularLocation>
</comment>
<keyword evidence="7" id="KW-0408">Iron</keyword>
<evidence type="ECO:0000313" key="16">
    <source>
        <dbReference type="EMBL" id="MEN7550388.1"/>
    </source>
</evidence>
<dbReference type="EMBL" id="JBDKWZ010000013">
    <property type="protein sequence ID" value="MEN7550388.1"/>
    <property type="molecule type" value="Genomic_DNA"/>
</dbReference>
<dbReference type="AlphaFoldDB" id="A0AAW9S940"/>
<dbReference type="InterPro" id="IPR037066">
    <property type="entry name" value="Plug_dom_sf"/>
</dbReference>
<dbReference type="Gene3D" id="2.170.130.10">
    <property type="entry name" value="TonB-dependent receptor, plug domain"/>
    <property type="match status" value="1"/>
</dbReference>
<evidence type="ECO:0000313" key="17">
    <source>
        <dbReference type="Proteomes" id="UP001403385"/>
    </source>
</evidence>
<dbReference type="InterPro" id="IPR000531">
    <property type="entry name" value="Beta-barrel_TonB"/>
</dbReference>
<protein>
    <submittedName>
        <fullName evidence="16">TonB-dependent receptor</fullName>
    </submittedName>
</protein>
<dbReference type="SUPFAM" id="SSF56935">
    <property type="entry name" value="Porins"/>
    <property type="match status" value="1"/>
</dbReference>
<evidence type="ECO:0000256" key="1">
    <source>
        <dbReference type="ARBA" id="ARBA00004571"/>
    </source>
</evidence>
<dbReference type="GO" id="GO:0015344">
    <property type="term" value="F:siderophore uptake transmembrane transporter activity"/>
    <property type="evidence" value="ECO:0007669"/>
    <property type="project" value="TreeGrafter"/>
</dbReference>
<evidence type="ECO:0000256" key="13">
    <source>
        <dbReference type="RuleBase" id="RU003357"/>
    </source>
</evidence>
<dbReference type="InterPro" id="IPR008969">
    <property type="entry name" value="CarboxyPept-like_regulatory"/>
</dbReference>
<dbReference type="PANTHER" id="PTHR32552:SF89">
    <property type="entry name" value="CATECHOLATE SIDEROPHORE RECEPTOR FIU"/>
    <property type="match status" value="1"/>
</dbReference>
<evidence type="ECO:0000256" key="10">
    <source>
        <dbReference type="ARBA" id="ARBA00023136"/>
    </source>
</evidence>
<accession>A0AAW9S940</accession>
<evidence type="ECO:0000256" key="5">
    <source>
        <dbReference type="ARBA" id="ARBA00022692"/>
    </source>
</evidence>
<dbReference type="Gene3D" id="2.40.170.20">
    <property type="entry name" value="TonB-dependent receptor, beta-barrel domain"/>
    <property type="match status" value="1"/>
</dbReference>
<dbReference type="InterPro" id="IPR039426">
    <property type="entry name" value="TonB-dep_rcpt-like"/>
</dbReference>
<evidence type="ECO:0000259" key="14">
    <source>
        <dbReference type="Pfam" id="PF00593"/>
    </source>
</evidence>
<dbReference type="PROSITE" id="PS52016">
    <property type="entry name" value="TONB_DEPENDENT_REC_3"/>
    <property type="match status" value="1"/>
</dbReference>
<evidence type="ECO:0000256" key="3">
    <source>
        <dbReference type="ARBA" id="ARBA00022452"/>
    </source>
</evidence>
<keyword evidence="16" id="KW-0675">Receptor</keyword>
<keyword evidence="10 12" id="KW-0472">Membrane</keyword>
<keyword evidence="8" id="KW-0406">Ion transport</keyword>
<keyword evidence="11 12" id="KW-0998">Cell outer membrane</keyword>
<dbReference type="GO" id="GO:0009279">
    <property type="term" value="C:cell outer membrane"/>
    <property type="evidence" value="ECO:0007669"/>
    <property type="project" value="UniProtKB-SubCell"/>
</dbReference>
<dbReference type="InterPro" id="IPR036942">
    <property type="entry name" value="Beta-barrel_TonB_sf"/>
</dbReference>
<keyword evidence="5 12" id="KW-0812">Transmembrane</keyword>
<evidence type="ECO:0000256" key="9">
    <source>
        <dbReference type="ARBA" id="ARBA00023077"/>
    </source>
</evidence>
<feature type="domain" description="TonB-dependent receptor plug" evidence="15">
    <location>
        <begin position="228"/>
        <end position="340"/>
    </location>
</feature>
<comment type="caution">
    <text evidence="16">The sequence shown here is derived from an EMBL/GenBank/DDBJ whole genome shotgun (WGS) entry which is preliminary data.</text>
</comment>
<sequence length="982" mass="107927">METITLRSGLTLVCLLMMVVNSLAEQNLTALHKAQWADSRNSQKTVFQEKISLTKALSQLESNFNIAFLYEAATTADKLAAKGLTEGKQVDKILRNILSPHHLDFQKIGEKTYTIFPVRKNPPSPQTQQTGSVEGSVKDENGDALVGVSVYLESTTKGSVTDLDGAFAINGVEAGSYVLVASFVGYKTKKQNISVSNGQATQASFQLSPDLLHLDDIVVTGVRNPRAKIESSVAITTLSSKQIEQKAPINTADLLKTIPGFYVESSGGDVGNNLFARGIPAAGAYEFVQVQEDGLPVFEDGALQFANADNFLRVDESIDKMESVRGGSGAIFASNAPGGIINFISKTGGPEFRGVGKITVSDYGMFRTDLNFGGPIGEKLRYNIGGFYRYDEGIRSTGYPANLGGQIKANLTYLLDNGHVRVYVKKLDDRNLFYTPIPLKNPDDPEGIPGFDPNFGTFSSVNANKLRIPLAEGGTFERSLENGVHPNVTAFGGEFIRDLSPHITFKNSLRRTVIDLQYDALFSGAPPTNAIEFAEAAGITNPIYSYADTGEEILNPNSLNGNGLVAQVGFWTIEKQMNSFANNMQFSFNYDIISITAGYYFANYNADQQWNWSNILLEIAEEPRLLNIADGDLDPDDEGYYLTQDGVTQITWLARRAQTRGKINAFFLNTEFDLMDQLTIDLGGRYEIARYSGFGADAEFFSKDLGDPSTRADDAVTVLTGPKRYWTYDVDEFAGSLGANYKFNENMATYVRVSSGFRSPIEEAYFDNMNDLSAIKPTRVTQVELGYKYSSPNLAVFANAFFMNMENLAFTDIKLSGESENKFAGADNFGLEVETIVQLGDFGLNVSGTVQNPEFKDFEFSDDEGNITNNNGKQVRRIPKIFLTVRPSYEIIQGLSVFGEYQYFGEKFSDNENTFRLPAYSVFNAGASYEINNLRFAANITNIGNSIGLTEGNPRADSAPGEFFMARPILGRAFRASISYNF</sequence>
<keyword evidence="6" id="KW-0732">Signal</keyword>